<reference evidence="1" key="1">
    <citation type="submission" date="2022-11" db="EMBL/GenBank/DDBJ databases">
        <authorList>
            <person name="Hyden B.L."/>
            <person name="Feng K."/>
            <person name="Yates T."/>
            <person name="Jawdy S."/>
            <person name="Smart L.B."/>
            <person name="Muchero W."/>
        </authorList>
    </citation>
    <scope>NUCLEOTIDE SEQUENCE</scope>
    <source>
        <tissue evidence="1">Shoot tip</tissue>
    </source>
</reference>
<dbReference type="EMBL" id="JAPFFM010000020">
    <property type="protein sequence ID" value="KAJ6681387.1"/>
    <property type="molecule type" value="Genomic_DNA"/>
</dbReference>
<dbReference type="Proteomes" id="UP001151752">
    <property type="component" value="Chromosome 5"/>
</dbReference>
<evidence type="ECO:0000313" key="2">
    <source>
        <dbReference type="Proteomes" id="UP001151752"/>
    </source>
</evidence>
<proteinExistence type="predicted"/>
<accession>A0A9Q0P494</accession>
<organism evidence="1 2">
    <name type="scientific">Salix koriyanagi</name>
    <dbReference type="NCBI Taxonomy" id="2511006"/>
    <lineage>
        <taxon>Eukaryota</taxon>
        <taxon>Viridiplantae</taxon>
        <taxon>Streptophyta</taxon>
        <taxon>Embryophyta</taxon>
        <taxon>Tracheophyta</taxon>
        <taxon>Spermatophyta</taxon>
        <taxon>Magnoliopsida</taxon>
        <taxon>eudicotyledons</taxon>
        <taxon>Gunneridae</taxon>
        <taxon>Pentapetalae</taxon>
        <taxon>rosids</taxon>
        <taxon>fabids</taxon>
        <taxon>Malpighiales</taxon>
        <taxon>Salicaceae</taxon>
        <taxon>Saliceae</taxon>
        <taxon>Salix</taxon>
    </lineage>
</organism>
<feature type="non-terminal residue" evidence="1">
    <location>
        <position position="35"/>
    </location>
</feature>
<keyword evidence="2" id="KW-1185">Reference proteome</keyword>
<gene>
    <name evidence="1" type="ORF">OIU74_019797</name>
</gene>
<dbReference type="AlphaFoldDB" id="A0A9Q0P494"/>
<name>A0A9Q0P494_9ROSI</name>
<protein>
    <submittedName>
        <fullName evidence="1">Uncharacterized protein</fullName>
    </submittedName>
</protein>
<comment type="caution">
    <text evidence="1">The sequence shown here is derived from an EMBL/GenBank/DDBJ whole genome shotgun (WGS) entry which is preliminary data.</text>
</comment>
<reference evidence="1" key="2">
    <citation type="journal article" date="2023" name="Int. J. Mol. Sci.">
        <title>De Novo Assembly and Annotation of 11 Diverse Shrub Willow (Salix) Genomes Reveals Novel Gene Organization in Sex-Linked Regions.</title>
        <authorList>
            <person name="Hyden B."/>
            <person name="Feng K."/>
            <person name="Yates T.B."/>
            <person name="Jawdy S."/>
            <person name="Cereghino C."/>
            <person name="Smart L.B."/>
            <person name="Muchero W."/>
        </authorList>
    </citation>
    <scope>NUCLEOTIDE SEQUENCE</scope>
    <source>
        <tissue evidence="1">Shoot tip</tissue>
    </source>
</reference>
<evidence type="ECO:0000313" key="1">
    <source>
        <dbReference type="EMBL" id="KAJ6681387.1"/>
    </source>
</evidence>
<sequence>MWNAHRFCCMELFQGGVLGELYLFWKPIKIIFTSK</sequence>